<keyword evidence="3 7" id="KW-0067">ATP-binding</keyword>
<evidence type="ECO:0000256" key="5">
    <source>
        <dbReference type="ARBA" id="ARBA00023125"/>
    </source>
</evidence>
<evidence type="ECO:0000256" key="2">
    <source>
        <dbReference type="ARBA" id="ARBA00022741"/>
    </source>
</evidence>
<sequence>MKCPFCSHDVSSVLESRDSEDGEVTRRRRECAKCGKRFTTYERLEGPALSVIKKDGRREPFDRNKVRRGVIRACEKRPITPSQIEAVVDQVEREMLRKKDNEVESQAIGKAIMRRLKKLDRAAYVRFASVYMDFADIDDFARLIRKSK</sequence>
<reference evidence="9 10" key="1">
    <citation type="journal article" date="2015" name="Nature">
        <title>rRNA introns, odd ribosomes, and small enigmatic genomes across a large radiation of phyla.</title>
        <authorList>
            <person name="Brown C.T."/>
            <person name="Hug L.A."/>
            <person name="Thomas B.C."/>
            <person name="Sharon I."/>
            <person name="Castelle C.J."/>
            <person name="Singh A."/>
            <person name="Wilkins M.J."/>
            <person name="Williams K.H."/>
            <person name="Banfield J.F."/>
        </authorList>
    </citation>
    <scope>NUCLEOTIDE SEQUENCE [LARGE SCALE GENOMIC DNA]</scope>
</reference>
<proteinExistence type="inferred from homology"/>
<evidence type="ECO:0000313" key="10">
    <source>
        <dbReference type="Proteomes" id="UP000033860"/>
    </source>
</evidence>
<dbReference type="Pfam" id="PF22811">
    <property type="entry name" value="Zn_ribbon_NrdR"/>
    <property type="match status" value="1"/>
</dbReference>
<name>A0A0G1RV92_9BACT</name>
<organism evidence="9 10">
    <name type="scientific">Candidatus Beckwithbacteria bacterium GW2011_GWB1_47_15</name>
    <dbReference type="NCBI Taxonomy" id="1618371"/>
    <lineage>
        <taxon>Bacteria</taxon>
        <taxon>Candidatus Beckwithiibacteriota</taxon>
    </lineage>
</organism>
<dbReference type="NCBIfam" id="TIGR00244">
    <property type="entry name" value="transcriptional regulator NrdR"/>
    <property type="match status" value="1"/>
</dbReference>
<keyword evidence="7" id="KW-0863">Zinc-finger</keyword>
<keyword evidence="7" id="KW-0862">Zinc</keyword>
<dbReference type="PATRIC" id="fig|1618371.3.peg.718"/>
<evidence type="ECO:0000256" key="4">
    <source>
        <dbReference type="ARBA" id="ARBA00023015"/>
    </source>
</evidence>
<dbReference type="GO" id="GO:0045892">
    <property type="term" value="P:negative regulation of DNA-templated transcription"/>
    <property type="evidence" value="ECO:0007669"/>
    <property type="project" value="UniProtKB-UniRule"/>
</dbReference>
<keyword evidence="1 7" id="KW-0678">Repressor</keyword>
<dbReference type="AlphaFoldDB" id="A0A0G1RV92"/>
<keyword evidence="4 7" id="KW-0805">Transcription regulation</keyword>
<gene>
    <name evidence="7" type="primary">nrdR</name>
    <name evidence="9" type="ORF">UX85_C0004G0131</name>
</gene>
<comment type="function">
    <text evidence="7">Negatively regulates transcription of bacterial ribonucleotide reductase nrd genes and operons by binding to NrdR-boxes.</text>
</comment>
<dbReference type="GO" id="GO:0003677">
    <property type="term" value="F:DNA binding"/>
    <property type="evidence" value="ECO:0007669"/>
    <property type="project" value="UniProtKB-KW"/>
</dbReference>
<dbReference type="PANTHER" id="PTHR30455">
    <property type="entry name" value="TRANSCRIPTIONAL REPRESSOR NRDR"/>
    <property type="match status" value="1"/>
</dbReference>
<feature type="zinc finger region" evidence="7">
    <location>
        <begin position="3"/>
        <end position="34"/>
    </location>
</feature>
<dbReference type="HAMAP" id="MF_00440">
    <property type="entry name" value="NrdR"/>
    <property type="match status" value="1"/>
</dbReference>
<comment type="cofactor">
    <cofactor evidence="7">
        <name>Zn(2+)</name>
        <dbReference type="ChEBI" id="CHEBI:29105"/>
    </cofactor>
    <text evidence="7">Binds 1 zinc ion.</text>
</comment>
<accession>A0A0G1RV92</accession>
<evidence type="ECO:0000313" key="9">
    <source>
        <dbReference type="EMBL" id="KKU61209.1"/>
    </source>
</evidence>
<keyword evidence="5 7" id="KW-0238">DNA-binding</keyword>
<dbReference type="GO" id="GO:0008270">
    <property type="term" value="F:zinc ion binding"/>
    <property type="evidence" value="ECO:0007669"/>
    <property type="project" value="UniProtKB-UniRule"/>
</dbReference>
<evidence type="ECO:0000256" key="1">
    <source>
        <dbReference type="ARBA" id="ARBA00022491"/>
    </source>
</evidence>
<dbReference type="InterPro" id="IPR005144">
    <property type="entry name" value="ATP-cone_dom"/>
</dbReference>
<comment type="caution">
    <text evidence="9">The sequence shown here is derived from an EMBL/GenBank/DDBJ whole genome shotgun (WGS) entry which is preliminary data.</text>
</comment>
<dbReference type="Pfam" id="PF03477">
    <property type="entry name" value="ATP-cone"/>
    <property type="match status" value="1"/>
</dbReference>
<keyword evidence="7" id="KW-0479">Metal-binding</keyword>
<dbReference type="InterPro" id="IPR055173">
    <property type="entry name" value="NrdR-like_N"/>
</dbReference>
<dbReference type="GO" id="GO:0005524">
    <property type="term" value="F:ATP binding"/>
    <property type="evidence" value="ECO:0007669"/>
    <property type="project" value="UniProtKB-UniRule"/>
</dbReference>
<dbReference type="Proteomes" id="UP000033860">
    <property type="component" value="Unassembled WGS sequence"/>
</dbReference>
<feature type="domain" description="ATP-cone" evidence="8">
    <location>
        <begin position="49"/>
        <end position="139"/>
    </location>
</feature>
<evidence type="ECO:0000256" key="6">
    <source>
        <dbReference type="ARBA" id="ARBA00023163"/>
    </source>
</evidence>
<comment type="similarity">
    <text evidence="7">Belongs to the NrdR family.</text>
</comment>
<protein>
    <recommendedName>
        <fullName evidence="7">Transcriptional repressor NrdR</fullName>
    </recommendedName>
</protein>
<evidence type="ECO:0000256" key="3">
    <source>
        <dbReference type="ARBA" id="ARBA00022840"/>
    </source>
</evidence>
<dbReference type="PANTHER" id="PTHR30455:SF2">
    <property type="entry name" value="TRANSCRIPTIONAL REPRESSOR NRDR"/>
    <property type="match status" value="1"/>
</dbReference>
<keyword evidence="6 7" id="KW-0804">Transcription</keyword>
<dbReference type="PROSITE" id="PS51161">
    <property type="entry name" value="ATP_CONE"/>
    <property type="match status" value="1"/>
</dbReference>
<evidence type="ECO:0000259" key="8">
    <source>
        <dbReference type="PROSITE" id="PS51161"/>
    </source>
</evidence>
<evidence type="ECO:0000256" key="7">
    <source>
        <dbReference type="HAMAP-Rule" id="MF_00440"/>
    </source>
</evidence>
<keyword evidence="2 7" id="KW-0547">Nucleotide-binding</keyword>
<dbReference type="EMBL" id="LCNT01000004">
    <property type="protein sequence ID" value="KKU61209.1"/>
    <property type="molecule type" value="Genomic_DNA"/>
</dbReference>
<dbReference type="InterPro" id="IPR003796">
    <property type="entry name" value="RNR_NrdR-like"/>
</dbReference>